<dbReference type="InterPro" id="IPR029063">
    <property type="entry name" value="SAM-dependent_MTases_sf"/>
</dbReference>
<dbReference type="GO" id="GO:0005737">
    <property type="term" value="C:cytoplasm"/>
    <property type="evidence" value="ECO:0007669"/>
    <property type="project" value="UniProtKB-SubCell"/>
</dbReference>
<evidence type="ECO:0000256" key="3">
    <source>
        <dbReference type="ARBA" id="ARBA00005547"/>
    </source>
</evidence>
<dbReference type="FunFam" id="3.40.50.150:FF:000017">
    <property type="entry name" value="probable 18S rRNA (Guanine-N(7))-methyltransferase"/>
    <property type="match status" value="1"/>
</dbReference>
<evidence type="ECO:0000313" key="18">
    <source>
        <dbReference type="EMBL" id="KAL3319486.1"/>
    </source>
</evidence>
<evidence type="ECO:0000256" key="2">
    <source>
        <dbReference type="ARBA" id="ARBA00004496"/>
    </source>
</evidence>
<evidence type="ECO:0000256" key="8">
    <source>
        <dbReference type="ARBA" id="ARBA00023242"/>
    </source>
</evidence>
<sequence length="243" mass="27313">MSERAIELLAMPEDESHIILDIGCGSGLSGDCITEAGHTWIGIDISRHMLDVALYREVEGDLLLGDMGEGLPFRAGSFDGAISVSAIQWLCNAETSNHNPIKRMQAFFSTLYASLTREGRAVLQFYPESVKQADLLQREALRAGFTGGIVVDFPNSTRAKKCFLVLNVNPVRNMPQPLLETSQDPNLILQGRILNTAREARRNKRHPKNSVSWIKEKKERARKQMKDVQTDSKYTGRKRKPRF</sequence>
<comment type="subcellular location">
    <subcellularLocation>
        <location evidence="2">Cytoplasm</location>
    </subcellularLocation>
    <subcellularLocation>
        <location evidence="1">Nucleus</location>
    </subcellularLocation>
</comment>
<evidence type="ECO:0000256" key="12">
    <source>
        <dbReference type="ARBA" id="ARBA00074415"/>
    </source>
</evidence>
<keyword evidence="8" id="KW-0539">Nucleus</keyword>
<keyword evidence="4" id="KW-0963">Cytoplasm</keyword>
<keyword evidence="7" id="KW-0949">S-adenosyl-L-methionine</keyword>
<dbReference type="Gene3D" id="3.40.50.150">
    <property type="entry name" value="Vaccinia Virus protein VP39"/>
    <property type="match status" value="1"/>
</dbReference>
<dbReference type="InterPro" id="IPR039769">
    <property type="entry name" value="Bud23-like"/>
</dbReference>
<dbReference type="EMBL" id="JBJKFK010000132">
    <property type="protein sequence ID" value="KAL3319486.1"/>
    <property type="molecule type" value="Genomic_DNA"/>
</dbReference>
<dbReference type="Proteomes" id="UP001626550">
    <property type="component" value="Unassembled WGS sequence"/>
</dbReference>
<dbReference type="Pfam" id="PF08241">
    <property type="entry name" value="Methyltransf_11"/>
    <property type="match status" value="1"/>
</dbReference>
<dbReference type="GO" id="GO:0006364">
    <property type="term" value="P:rRNA processing"/>
    <property type="evidence" value="ECO:0007669"/>
    <property type="project" value="UniProtKB-ARBA"/>
</dbReference>
<comment type="similarity">
    <text evidence="3">Belongs to the class I-like SAM-binding methyltransferase superfamily. BUD23/WBSCR22 family.</text>
</comment>
<evidence type="ECO:0000259" key="16">
    <source>
        <dbReference type="Pfam" id="PF08241"/>
    </source>
</evidence>
<keyword evidence="6" id="KW-0808">Transferase</keyword>
<dbReference type="PANTHER" id="PTHR12734:SF0">
    <property type="entry name" value="18S RRNA (GUANINE-N(7))-METHYLTRANSFERASE-RELATED"/>
    <property type="match status" value="1"/>
</dbReference>
<comment type="function">
    <text evidence="10">S-adenosyl-L-methionine-dependent methyltransferase that specifically methylates the N(7) position of a guanine in 18S rRNA. Requires the methyltransferase adapter protein TRM112 for full rRNA methyltransferase activity. Involved in the pre-rRNA processing steps leading to small-subunit rRNA production independently of its RNA-modifying catalytic activity. Important for biogenesis end export of the 40S ribosomal subunit independent on its methyltransferase activity. Locus-specific steroid receptor coactivator. Potentiates transactivation by glucocorticoid (NR3C1), mineralocorticoid (NR3C2), androgen (AR) and progesterone (PGR) receptors. Required for the maintenance of open chromatin at the TSC22D3/GILZ locus to facilitate NR3C1 loading on the response elements. Required for maintenance of dimethylation on histone H3 'Lys-79' (H3K79me2), although direct histone methyltransferase activity is not observed in vitro.</text>
</comment>
<dbReference type="GO" id="GO:0008168">
    <property type="term" value="F:methyltransferase activity"/>
    <property type="evidence" value="ECO:0007669"/>
    <property type="project" value="UniProtKB-KW"/>
</dbReference>
<evidence type="ECO:0000256" key="15">
    <source>
        <dbReference type="SAM" id="MobiDB-lite"/>
    </source>
</evidence>
<evidence type="ECO:0000256" key="9">
    <source>
        <dbReference type="ARBA" id="ARBA00050374"/>
    </source>
</evidence>
<evidence type="ECO:0000259" key="17">
    <source>
        <dbReference type="Pfam" id="PF12589"/>
    </source>
</evidence>
<dbReference type="GO" id="GO:0032259">
    <property type="term" value="P:methylation"/>
    <property type="evidence" value="ECO:0007669"/>
    <property type="project" value="UniProtKB-KW"/>
</dbReference>
<name>A0ABD2QIX8_9PLAT</name>
<evidence type="ECO:0000256" key="13">
    <source>
        <dbReference type="ARBA" id="ARBA00075516"/>
    </source>
</evidence>
<feature type="compositionally biased region" description="Basic and acidic residues" evidence="15">
    <location>
        <begin position="214"/>
        <end position="230"/>
    </location>
</feature>
<dbReference type="CDD" id="cd02440">
    <property type="entry name" value="AdoMet_MTases"/>
    <property type="match status" value="1"/>
</dbReference>
<protein>
    <recommendedName>
        <fullName evidence="12">18S rRNA (guanine-N(7))-methyltransferase</fullName>
    </recommendedName>
    <alternativeName>
        <fullName evidence="14">Bud site selection protein 23 homolog</fullName>
    </alternativeName>
    <alternativeName>
        <fullName evidence="13">rRNA methyltransferase and ribosome maturation factor</fullName>
    </alternativeName>
</protein>
<evidence type="ECO:0000256" key="11">
    <source>
        <dbReference type="ARBA" id="ARBA00064164"/>
    </source>
</evidence>
<accession>A0ABD2QIX8</accession>
<feature type="domain" description="18S rRNA (guanine(1575)-N(7))-methyltransferase Bud23 C-terminal" evidence="17">
    <location>
        <begin position="198"/>
        <end position="241"/>
    </location>
</feature>
<dbReference type="GO" id="GO:0005730">
    <property type="term" value="C:nucleolus"/>
    <property type="evidence" value="ECO:0007669"/>
    <property type="project" value="UniProtKB-ARBA"/>
</dbReference>
<evidence type="ECO:0000256" key="1">
    <source>
        <dbReference type="ARBA" id="ARBA00004123"/>
    </source>
</evidence>
<keyword evidence="19" id="KW-1185">Reference proteome</keyword>
<comment type="subunit">
    <text evidence="11">Heterodimer with TRMT112; this heterodimerization is necessary for the metabolic stability and activity of the catalytic subunit BUD23. Interacts with GRIP1.</text>
</comment>
<reference evidence="18 19" key="1">
    <citation type="submission" date="2024-11" db="EMBL/GenBank/DDBJ databases">
        <title>Adaptive evolution of stress response genes in parasites aligns with host niche diversity.</title>
        <authorList>
            <person name="Hahn C."/>
            <person name="Resl P."/>
        </authorList>
    </citation>
    <scope>NUCLEOTIDE SEQUENCE [LARGE SCALE GENOMIC DNA]</scope>
    <source>
        <strain evidence="18">EGGRZ-B1_66</strain>
        <tissue evidence="18">Body</tissue>
    </source>
</reference>
<dbReference type="AlphaFoldDB" id="A0ABD2QIX8"/>
<feature type="region of interest" description="Disordered" evidence="15">
    <location>
        <begin position="198"/>
        <end position="243"/>
    </location>
</feature>
<evidence type="ECO:0000256" key="14">
    <source>
        <dbReference type="ARBA" id="ARBA00081208"/>
    </source>
</evidence>
<dbReference type="InterPro" id="IPR013216">
    <property type="entry name" value="Methyltransf_11"/>
</dbReference>
<gene>
    <name evidence="18" type="primary">WBSCR22</name>
    <name evidence="18" type="ORF">Ciccas_001853</name>
</gene>
<evidence type="ECO:0000256" key="4">
    <source>
        <dbReference type="ARBA" id="ARBA00022490"/>
    </source>
</evidence>
<dbReference type="InterPro" id="IPR022238">
    <property type="entry name" value="Bud23_C"/>
</dbReference>
<keyword evidence="5" id="KW-0489">Methyltransferase</keyword>
<organism evidence="18 19">
    <name type="scientific">Cichlidogyrus casuarinus</name>
    <dbReference type="NCBI Taxonomy" id="1844966"/>
    <lineage>
        <taxon>Eukaryota</taxon>
        <taxon>Metazoa</taxon>
        <taxon>Spiralia</taxon>
        <taxon>Lophotrochozoa</taxon>
        <taxon>Platyhelminthes</taxon>
        <taxon>Monogenea</taxon>
        <taxon>Monopisthocotylea</taxon>
        <taxon>Dactylogyridea</taxon>
        <taxon>Ancyrocephalidae</taxon>
        <taxon>Cichlidogyrus</taxon>
    </lineage>
</organism>
<evidence type="ECO:0000256" key="6">
    <source>
        <dbReference type="ARBA" id="ARBA00022679"/>
    </source>
</evidence>
<comment type="catalytic activity">
    <reaction evidence="9">
        <text>a guanosine in 18S rRNA + S-adenosyl-L-methionine = an N(7)-methylguanosine in 18S rRNA + S-adenosyl-L-homocysteine</text>
        <dbReference type="Rhea" id="RHEA:54584"/>
        <dbReference type="Rhea" id="RHEA-COMP:13937"/>
        <dbReference type="Rhea" id="RHEA-COMP:13938"/>
        <dbReference type="ChEBI" id="CHEBI:57856"/>
        <dbReference type="ChEBI" id="CHEBI:59789"/>
        <dbReference type="ChEBI" id="CHEBI:74269"/>
        <dbReference type="ChEBI" id="CHEBI:74480"/>
    </reaction>
</comment>
<proteinExistence type="inferred from homology"/>
<comment type="caution">
    <text evidence="18">The sequence shown here is derived from an EMBL/GenBank/DDBJ whole genome shotgun (WGS) entry which is preliminary data.</text>
</comment>
<evidence type="ECO:0000256" key="5">
    <source>
        <dbReference type="ARBA" id="ARBA00022603"/>
    </source>
</evidence>
<dbReference type="PANTHER" id="PTHR12734">
    <property type="entry name" value="METHYLTRANSFERASE-RELATED"/>
    <property type="match status" value="1"/>
</dbReference>
<evidence type="ECO:0000313" key="19">
    <source>
        <dbReference type="Proteomes" id="UP001626550"/>
    </source>
</evidence>
<evidence type="ECO:0000256" key="7">
    <source>
        <dbReference type="ARBA" id="ARBA00022691"/>
    </source>
</evidence>
<feature type="domain" description="Methyltransferase type 11" evidence="16">
    <location>
        <begin position="20"/>
        <end position="119"/>
    </location>
</feature>
<dbReference type="Pfam" id="PF12589">
    <property type="entry name" value="WBS_methylT"/>
    <property type="match status" value="1"/>
</dbReference>
<dbReference type="SUPFAM" id="SSF53335">
    <property type="entry name" value="S-adenosyl-L-methionine-dependent methyltransferases"/>
    <property type="match status" value="1"/>
</dbReference>
<evidence type="ECO:0000256" key="10">
    <source>
        <dbReference type="ARBA" id="ARBA00059355"/>
    </source>
</evidence>